<dbReference type="PANTHER" id="PTHR43705:SF1">
    <property type="entry name" value="HYDROXYACYLGLUTATHIONE HYDROLASE GLOB"/>
    <property type="match status" value="1"/>
</dbReference>
<keyword evidence="10" id="KW-1185">Reference proteome</keyword>
<name>A0ABU3DFT7_9RHOB</name>
<evidence type="ECO:0000256" key="4">
    <source>
        <dbReference type="ARBA" id="ARBA00022723"/>
    </source>
</evidence>
<evidence type="ECO:0000313" key="10">
    <source>
        <dbReference type="Proteomes" id="UP001265259"/>
    </source>
</evidence>
<dbReference type="InterPro" id="IPR050110">
    <property type="entry name" value="Glyoxalase_II_hydrolase"/>
</dbReference>
<organism evidence="9 10">
    <name type="scientific">Tropicimonas omnivorans</name>
    <dbReference type="NCBI Taxonomy" id="3075590"/>
    <lineage>
        <taxon>Bacteria</taxon>
        <taxon>Pseudomonadati</taxon>
        <taxon>Pseudomonadota</taxon>
        <taxon>Alphaproteobacteria</taxon>
        <taxon>Rhodobacterales</taxon>
        <taxon>Roseobacteraceae</taxon>
        <taxon>Tropicimonas</taxon>
    </lineage>
</organism>
<dbReference type="EC" id="3.1.2.6" evidence="7"/>
<sequence length="255" mass="27554">MPLEIVTVPCLSDNYAFIAHNPVTNDTAVIDVPEAGPIQSVLEARGWELGKIFITHHHSDHVGGVEELRTHWSPRVIGAKADAHRLPALDVEVEEGDEIMIGGEKGRVIDVSGHTMGHVAFHFPGSDAVFTADSLMAMGCGRLFEGDADTMWKSLSKLAALPQDTIVYSGHEYTAANARFAMTVDPENPALARRSGQIEAARAKGDATIPSSLAEEKETNPFLRAGDPAIRSGLGMEDASDAEVFAEIRRRKDNF</sequence>
<keyword evidence="4 7" id="KW-0479">Metal-binding</keyword>
<dbReference type="PIRSF" id="PIRSF005457">
    <property type="entry name" value="Glx"/>
    <property type="match status" value="1"/>
</dbReference>
<keyword evidence="5 7" id="KW-0378">Hydrolase</keyword>
<feature type="binding site" evidence="7">
    <location>
        <position position="58"/>
    </location>
    <ligand>
        <name>Zn(2+)</name>
        <dbReference type="ChEBI" id="CHEBI:29105"/>
        <label>1</label>
    </ligand>
</feature>
<dbReference type="CDD" id="cd07723">
    <property type="entry name" value="hydroxyacylglutathione_hydrolase_MBL-fold"/>
    <property type="match status" value="1"/>
</dbReference>
<feature type="binding site" evidence="7">
    <location>
        <position position="56"/>
    </location>
    <ligand>
        <name>Zn(2+)</name>
        <dbReference type="ChEBI" id="CHEBI:29105"/>
        <label>1</label>
    </ligand>
</feature>
<gene>
    <name evidence="7 9" type="primary">gloB</name>
    <name evidence="9" type="ORF">RM543_07725</name>
</gene>
<feature type="domain" description="Metallo-beta-lactamase" evidence="8">
    <location>
        <begin position="13"/>
        <end position="171"/>
    </location>
</feature>
<evidence type="ECO:0000256" key="3">
    <source>
        <dbReference type="ARBA" id="ARBA00006759"/>
    </source>
</evidence>
<dbReference type="InterPro" id="IPR036866">
    <property type="entry name" value="RibonucZ/Hydroxyglut_hydro"/>
</dbReference>
<dbReference type="Pfam" id="PF16123">
    <property type="entry name" value="HAGH_C"/>
    <property type="match status" value="1"/>
</dbReference>
<comment type="pathway">
    <text evidence="2 7">Secondary metabolite metabolism; methylglyoxal degradation; (R)-lactate from methylglyoxal: step 2/2.</text>
</comment>
<comment type="subunit">
    <text evidence="7">Monomer.</text>
</comment>
<dbReference type="Pfam" id="PF00753">
    <property type="entry name" value="Lactamase_B"/>
    <property type="match status" value="1"/>
</dbReference>
<dbReference type="NCBIfam" id="TIGR03413">
    <property type="entry name" value="GSH_gloB"/>
    <property type="match status" value="1"/>
</dbReference>
<comment type="cofactor">
    <cofactor evidence="7">
        <name>Zn(2+)</name>
        <dbReference type="ChEBI" id="CHEBI:29105"/>
    </cofactor>
    <text evidence="7">Binds 2 Zn(2+) ions per subunit.</text>
</comment>
<dbReference type="GO" id="GO:0004416">
    <property type="term" value="F:hydroxyacylglutathione hydrolase activity"/>
    <property type="evidence" value="ECO:0007669"/>
    <property type="project" value="UniProtKB-EC"/>
</dbReference>
<reference evidence="9 10" key="1">
    <citation type="submission" date="2023-09" db="EMBL/GenBank/DDBJ databases">
        <authorList>
            <person name="Rey-Velasco X."/>
        </authorList>
    </citation>
    <scope>NUCLEOTIDE SEQUENCE [LARGE SCALE GENOMIC DNA]</scope>
    <source>
        <strain evidence="9 10">F158</strain>
    </source>
</reference>
<keyword evidence="6 7" id="KW-0862">Zinc</keyword>
<dbReference type="Proteomes" id="UP001265259">
    <property type="component" value="Unassembled WGS sequence"/>
</dbReference>
<feature type="binding site" evidence="7">
    <location>
        <position position="133"/>
    </location>
    <ligand>
        <name>Zn(2+)</name>
        <dbReference type="ChEBI" id="CHEBI:29105"/>
        <label>2</label>
    </ligand>
</feature>
<accession>A0ABU3DFT7</accession>
<comment type="function">
    <text evidence="7">Thiolesterase that catalyzes the hydrolysis of S-D-lactoyl-glutathione to form glutathione and D-lactic acid.</text>
</comment>
<evidence type="ECO:0000256" key="1">
    <source>
        <dbReference type="ARBA" id="ARBA00001623"/>
    </source>
</evidence>
<evidence type="ECO:0000256" key="2">
    <source>
        <dbReference type="ARBA" id="ARBA00004963"/>
    </source>
</evidence>
<evidence type="ECO:0000259" key="8">
    <source>
        <dbReference type="SMART" id="SM00849"/>
    </source>
</evidence>
<comment type="similarity">
    <text evidence="3 7">Belongs to the metallo-beta-lactamase superfamily. Glyoxalase II family.</text>
</comment>
<dbReference type="SMART" id="SM00849">
    <property type="entry name" value="Lactamase_B"/>
    <property type="match status" value="1"/>
</dbReference>
<feature type="binding site" evidence="7">
    <location>
        <position position="61"/>
    </location>
    <ligand>
        <name>Zn(2+)</name>
        <dbReference type="ChEBI" id="CHEBI:29105"/>
        <label>2</label>
    </ligand>
</feature>
<dbReference type="InterPro" id="IPR032282">
    <property type="entry name" value="HAGH_C"/>
</dbReference>
<dbReference type="InterPro" id="IPR035680">
    <property type="entry name" value="Clx_II_MBL"/>
</dbReference>
<comment type="catalytic activity">
    <reaction evidence="1 7">
        <text>an S-(2-hydroxyacyl)glutathione + H2O = a 2-hydroxy carboxylate + glutathione + H(+)</text>
        <dbReference type="Rhea" id="RHEA:21864"/>
        <dbReference type="ChEBI" id="CHEBI:15377"/>
        <dbReference type="ChEBI" id="CHEBI:15378"/>
        <dbReference type="ChEBI" id="CHEBI:57925"/>
        <dbReference type="ChEBI" id="CHEBI:58896"/>
        <dbReference type="ChEBI" id="CHEBI:71261"/>
        <dbReference type="EC" id="3.1.2.6"/>
    </reaction>
</comment>
<feature type="binding site" evidence="7">
    <location>
        <position position="133"/>
    </location>
    <ligand>
        <name>Zn(2+)</name>
        <dbReference type="ChEBI" id="CHEBI:29105"/>
        <label>1</label>
    </ligand>
</feature>
<feature type="binding site" evidence="7">
    <location>
        <position position="171"/>
    </location>
    <ligand>
        <name>Zn(2+)</name>
        <dbReference type="ChEBI" id="CHEBI:29105"/>
        <label>2</label>
    </ligand>
</feature>
<dbReference type="EMBL" id="JAVRHL010000002">
    <property type="protein sequence ID" value="MDT0682569.1"/>
    <property type="molecule type" value="Genomic_DNA"/>
</dbReference>
<protein>
    <recommendedName>
        <fullName evidence="7">Hydroxyacylglutathione hydrolase</fullName>
        <ecNumber evidence="7">3.1.2.6</ecNumber>
    </recommendedName>
    <alternativeName>
        <fullName evidence="7">Glyoxalase II</fullName>
        <shortName evidence="7">Glx II</shortName>
    </alternativeName>
</protein>
<evidence type="ECO:0000256" key="5">
    <source>
        <dbReference type="ARBA" id="ARBA00022801"/>
    </source>
</evidence>
<feature type="binding site" evidence="7">
    <location>
        <position position="114"/>
    </location>
    <ligand>
        <name>Zn(2+)</name>
        <dbReference type="ChEBI" id="CHEBI:29105"/>
        <label>1</label>
    </ligand>
</feature>
<dbReference type="PANTHER" id="PTHR43705">
    <property type="entry name" value="HYDROXYACYLGLUTATHIONE HYDROLASE"/>
    <property type="match status" value="1"/>
</dbReference>
<feature type="binding site" evidence="7">
    <location>
        <position position="60"/>
    </location>
    <ligand>
        <name>Zn(2+)</name>
        <dbReference type="ChEBI" id="CHEBI:29105"/>
        <label>2</label>
    </ligand>
</feature>
<dbReference type="InterPro" id="IPR001279">
    <property type="entry name" value="Metallo-B-lactamas"/>
</dbReference>
<evidence type="ECO:0000256" key="6">
    <source>
        <dbReference type="ARBA" id="ARBA00022833"/>
    </source>
</evidence>
<proteinExistence type="inferred from homology"/>
<evidence type="ECO:0000256" key="7">
    <source>
        <dbReference type="HAMAP-Rule" id="MF_01374"/>
    </source>
</evidence>
<dbReference type="InterPro" id="IPR017782">
    <property type="entry name" value="Hydroxyacylglutathione_Hdrlase"/>
</dbReference>
<dbReference type="RefSeq" id="WP_311690313.1">
    <property type="nucleotide sequence ID" value="NZ_JAVRHL010000002.1"/>
</dbReference>
<dbReference type="Gene3D" id="3.60.15.10">
    <property type="entry name" value="Ribonuclease Z/Hydroxyacylglutathione hydrolase-like"/>
    <property type="match status" value="1"/>
</dbReference>
<evidence type="ECO:0000313" key="9">
    <source>
        <dbReference type="EMBL" id="MDT0682569.1"/>
    </source>
</evidence>
<comment type="caution">
    <text evidence="9">The sequence shown here is derived from an EMBL/GenBank/DDBJ whole genome shotgun (WGS) entry which is preliminary data.</text>
</comment>
<dbReference type="HAMAP" id="MF_01374">
    <property type="entry name" value="Glyoxalase_2"/>
    <property type="match status" value="1"/>
</dbReference>
<dbReference type="SUPFAM" id="SSF56281">
    <property type="entry name" value="Metallo-hydrolase/oxidoreductase"/>
    <property type="match status" value="1"/>
</dbReference>